<comment type="subcellular location">
    <subcellularLocation>
        <location evidence="1">Nucleus</location>
        <location evidence="1">Nucleolus</location>
    </subcellularLocation>
</comment>
<dbReference type="Gene3D" id="1.25.40.10">
    <property type="entry name" value="Tetratricopeptide repeat domain"/>
    <property type="match status" value="1"/>
</dbReference>
<dbReference type="InterPro" id="IPR011990">
    <property type="entry name" value="TPR-like_helical_dom_sf"/>
</dbReference>
<organism evidence="13 14">
    <name type="scientific">Lachancea meyersii CBS 8951</name>
    <dbReference type="NCBI Taxonomy" id="1266667"/>
    <lineage>
        <taxon>Eukaryota</taxon>
        <taxon>Fungi</taxon>
        <taxon>Dikarya</taxon>
        <taxon>Ascomycota</taxon>
        <taxon>Saccharomycotina</taxon>
        <taxon>Saccharomycetes</taxon>
        <taxon>Saccharomycetales</taxon>
        <taxon>Saccharomycetaceae</taxon>
        <taxon>Lachancea</taxon>
    </lineage>
</organism>
<dbReference type="InterPro" id="IPR048058">
    <property type="entry name" value="Rrp5_S1_rpt_hs11_sc8"/>
</dbReference>
<evidence type="ECO:0000256" key="7">
    <source>
        <dbReference type="ARBA" id="ARBA00026188"/>
    </source>
</evidence>
<evidence type="ECO:0000256" key="11">
    <source>
        <dbReference type="SAM" id="MobiDB-lite"/>
    </source>
</evidence>
<dbReference type="CDD" id="cd05693">
    <property type="entry name" value="S1_Rrp5_repeat_hs1_sc1"/>
    <property type="match status" value="1"/>
</dbReference>
<dbReference type="Proteomes" id="UP000191144">
    <property type="component" value="Chromosome F"/>
</dbReference>
<dbReference type="SUPFAM" id="SSF48452">
    <property type="entry name" value="TPR-like"/>
    <property type="match status" value="1"/>
</dbReference>
<dbReference type="PANTHER" id="PTHR23270">
    <property type="entry name" value="PROGRAMMED CELL DEATH PROTEIN 11 PRE-RRNA PROCESSING PROTEIN RRP5"/>
    <property type="match status" value="1"/>
</dbReference>
<sequence length="1733" mass="191735">MSSVGQKRKRSEESPLTRQDGTQQPTGSSLLRNSEEMSFPRGGSSALTPLELKQVANEAASDVLFKNDSSVTAAPKESQRPKKKKKTAVSAKNGTATASEAEDDGSVAIVDHLTFKNLPVGTLLLGQICKINKHDLCVSLSDGLCGFVTLPNISEPFTQILEDLDEAMQSDEEADNENDGSDAEYDSDENVSQPTQREASKAKGVPELKNFFSLGQWLRCVVHSNSALDSTKKSKRIELSIEPQAVNKLVEEDLVRNCTLQCAVKSIEDHGAILDVGVQGISGFISKKDYAHLPDLQQGQVFLGNVAKRSGRTVTINFDFNNKKCKISQISSIDAIIPGQPVDFLCQKKTSNGMIGKVFGMVNGFLNLSHQSKFYNAKADDQTYSIGTNIKARIIASVTNKAGEKFVIMSELPHIMSLQASCAQEQALEAFPVGHIFLDCEVKDRDSQFFYLKLNNDSMGQVHISKTGAEDPTSGISARVLGFNNFDGYYQLSTDSKTLSASYLRAADIPLGTVLSGCEITDVSEKGIKLSISSGQFVANVPPLHISDIRLVYPERKFKIGSKVKAMLINVNNRGHLFMSLKKSLVNMDKEEVQNASSFKDIERIASSGSKVAASVEIFKTNGCVVSFMGGLKGFLPNSEISEAFVKRPQDHLRLGQTVIVKVLEHIEAKNRLVVTCKLSSEAASQQKEAIEQMIVGRSIIKVAVVEKTKDSLVVEQMETGLRGVIYVGHLSDSRIEQNRAALKKIKIANEFEGLVIDKDARTRVFNLSCKKSLMKDAEKSLLPLAYQDVKEKGTQTPIHGYVKSVSEKGLFVAFNGQFVGLVLPSYAADSRDVDLSAKYYVNQSVTVYLLRTDDEHERFLLTLKKPKADAVQKSVKESTPAINPVDASIKSLEDFSIGKVTKAIVKAVKKNQLNVVVADNLHGAIDVSEVFDKCENIENAKNPLAKFKKGDVLDVKVIGYHDVKTHKFLPISHNSSKNVLLALTAKPSHLKGASHLQIDNIKVGDFVVGFVNNVLKDIVWLTVSPTIKAKVAFFDLSDQCTQYTDKIEDTYPLGSALTMKVTHIDKDRNTLTVSGRSHTITEASQVAVGEKLPARILNVTDSYVLLELGENVKGVAFITDALNDYSMSLKDAFGSQKNAIVPTTVLSRNDDKINLSLRSEDAKDGNATSHKSLKQGDVVRGFVKKVMDKGAFIYLGGKLQAFVPVSKLTDSYIKDWKKFYKPMQAVVGKVVNCDDDEHILLTLKESEVNGDLKILKNYADIRVGDIYEGSVKSVTDFGLFVRLDNTMNVTGLAHKTQVADTKLEDLASIFGLGDKVKAIVLKVNSEKKQLSLGLKASYFKTKEELVTADSHLSEGEGEEANESASGEEFVEEAQNSSDDEESEDEEMDVEKASASSSKPSDGLSLSADFDWTTSILDQAQDSESSEEEDFTENRRSKNKKKKSVRGVEDQTIDINTRAPESVGDFERMIMGNPNSSVVWMNYMAFQLQLGEIDKAREVARRALKMINFREESEKLNIWIGLLNLENTFGTESSLEEVFSKACQYMDSYTIHTRLINIYQMSHNSHEASALFKATAKKFGSEKVGIWVSWSEFLIEQRQNEEARQVLASALQSLPKRCHIEVVRKFAQLEFTKGDREQGRSLFEGLLADAPKRIDLWNVYVDQEIKGGEKKRVEDLFERVVNRKLTRKQAKFFFGKWLDFEESSDDAKTAEYVKAKASEYVARLEKNPIKWIN</sequence>
<feature type="compositionally biased region" description="Acidic residues" evidence="11">
    <location>
        <begin position="1378"/>
        <end position="1389"/>
    </location>
</feature>
<keyword evidence="14" id="KW-1185">Reference proteome</keyword>
<proteinExistence type="predicted"/>
<dbReference type="InterPro" id="IPR008847">
    <property type="entry name" value="Suf"/>
</dbReference>
<feature type="compositionally biased region" description="Polar residues" evidence="11">
    <location>
        <begin position="16"/>
        <end position="32"/>
    </location>
</feature>
<name>A0A1G4JQ56_9SACH</name>
<dbReference type="Pfam" id="PF05843">
    <property type="entry name" value="Suf"/>
    <property type="match status" value="1"/>
</dbReference>
<dbReference type="FunFam" id="2.40.50.140:FF:000155">
    <property type="entry name" value="rRNA biogenesis protein RRP5"/>
    <property type="match status" value="1"/>
</dbReference>
<evidence type="ECO:0000256" key="5">
    <source>
        <dbReference type="ARBA" id="ARBA00022737"/>
    </source>
</evidence>
<dbReference type="FunFam" id="2.40.50.140:FF:000103">
    <property type="entry name" value="protein RRP5 homolog"/>
    <property type="match status" value="1"/>
</dbReference>
<evidence type="ECO:0000256" key="2">
    <source>
        <dbReference type="ARBA" id="ARBA00022517"/>
    </source>
</evidence>
<keyword evidence="5" id="KW-0677">Repeat</keyword>
<feature type="domain" description="S1 motif" evidence="12">
    <location>
        <begin position="796"/>
        <end position="865"/>
    </location>
</feature>
<feature type="region of interest" description="Disordered" evidence="11">
    <location>
        <begin position="66"/>
        <end position="103"/>
    </location>
</feature>
<evidence type="ECO:0000256" key="10">
    <source>
        <dbReference type="ARBA" id="ARBA00076674"/>
    </source>
</evidence>
<dbReference type="CDD" id="cd05702">
    <property type="entry name" value="S1_Rrp5_repeat_hs11_sc8"/>
    <property type="match status" value="1"/>
</dbReference>
<dbReference type="GO" id="GO:0006364">
    <property type="term" value="P:rRNA processing"/>
    <property type="evidence" value="ECO:0007669"/>
    <property type="project" value="UniProtKB-KW"/>
</dbReference>
<feature type="domain" description="S1 motif" evidence="12">
    <location>
        <begin position="512"/>
        <end position="582"/>
    </location>
</feature>
<protein>
    <recommendedName>
        <fullName evidence="7">mRNA 3'-end-processing protein RNA14</fullName>
    </recommendedName>
    <alternativeName>
        <fullName evidence="10">Ribosomal RNA-processing protein 5</fullName>
    </alternativeName>
    <alternativeName>
        <fullName evidence="9">rRNA biogenesis protein RRP5</fullName>
    </alternativeName>
</protein>
<dbReference type="PANTHER" id="PTHR23270:SF10">
    <property type="entry name" value="PROTEIN RRP5 HOMOLOG"/>
    <property type="match status" value="1"/>
</dbReference>
<feature type="compositionally biased region" description="Low complexity" evidence="11">
    <location>
        <begin position="1393"/>
        <end position="1405"/>
    </location>
</feature>
<feature type="domain" description="S1 motif" evidence="12">
    <location>
        <begin position="899"/>
        <end position="975"/>
    </location>
</feature>
<feature type="region of interest" description="Disordered" evidence="11">
    <location>
        <begin position="1418"/>
        <end position="1450"/>
    </location>
</feature>
<dbReference type="CDD" id="cd00164">
    <property type="entry name" value="S1_like"/>
    <property type="match status" value="1"/>
</dbReference>
<evidence type="ECO:0000256" key="3">
    <source>
        <dbReference type="ARBA" id="ARBA00022552"/>
    </source>
</evidence>
<evidence type="ECO:0000256" key="9">
    <source>
        <dbReference type="ARBA" id="ARBA00073619"/>
    </source>
</evidence>
<dbReference type="Pfam" id="PF00575">
    <property type="entry name" value="S1"/>
    <property type="match status" value="3"/>
</dbReference>
<dbReference type="InterPro" id="IPR012340">
    <property type="entry name" value="NA-bd_OB-fold"/>
</dbReference>
<reference evidence="14" key="1">
    <citation type="submission" date="2016-03" db="EMBL/GenBank/DDBJ databases">
        <authorList>
            <person name="Devillers Hugo."/>
        </authorList>
    </citation>
    <scope>NUCLEOTIDE SEQUENCE [LARGE SCALE GENOMIC DNA]</scope>
</reference>
<evidence type="ECO:0000313" key="13">
    <source>
        <dbReference type="EMBL" id="SCU92882.1"/>
    </source>
</evidence>
<evidence type="ECO:0000259" key="12">
    <source>
        <dbReference type="PROSITE" id="PS50126"/>
    </source>
</evidence>
<keyword evidence="6" id="KW-0539">Nucleus</keyword>
<keyword evidence="3" id="KW-0698">rRNA processing</keyword>
<feature type="domain" description="S1 motif" evidence="12">
    <location>
        <begin position="1005"/>
        <end position="1077"/>
    </location>
</feature>
<feature type="domain" description="S1 motif" evidence="12">
    <location>
        <begin position="609"/>
        <end position="678"/>
    </location>
</feature>
<dbReference type="PROSITE" id="PS50126">
    <property type="entry name" value="S1"/>
    <property type="match status" value="9"/>
</dbReference>
<keyword evidence="2" id="KW-0690">Ribosome biogenesis</keyword>
<feature type="domain" description="S1 motif" evidence="12">
    <location>
        <begin position="692"/>
        <end position="771"/>
    </location>
</feature>
<evidence type="ECO:0000256" key="6">
    <source>
        <dbReference type="ARBA" id="ARBA00023242"/>
    </source>
</evidence>
<feature type="domain" description="S1 motif" evidence="12">
    <location>
        <begin position="1177"/>
        <end position="1245"/>
    </location>
</feature>
<accession>A0A1G4JQ56</accession>
<dbReference type="SMART" id="SM00316">
    <property type="entry name" value="S1"/>
    <property type="match status" value="13"/>
</dbReference>
<dbReference type="InterPro" id="IPR003107">
    <property type="entry name" value="HAT"/>
</dbReference>
<gene>
    <name evidence="13" type="ORF">LAME_0F01882G</name>
</gene>
<dbReference type="Gene3D" id="2.40.50.140">
    <property type="entry name" value="Nucleic acid-binding proteins"/>
    <property type="match status" value="9"/>
</dbReference>
<dbReference type="OrthoDB" id="412781at2759"/>
<evidence type="ECO:0000256" key="1">
    <source>
        <dbReference type="ARBA" id="ARBA00004604"/>
    </source>
</evidence>
<feature type="domain" description="S1 motif" evidence="12">
    <location>
        <begin position="1265"/>
        <end position="1336"/>
    </location>
</feature>
<dbReference type="InterPro" id="IPR045209">
    <property type="entry name" value="Rrp5"/>
</dbReference>
<dbReference type="SUPFAM" id="SSF50249">
    <property type="entry name" value="Nucleic acid-binding proteins"/>
    <property type="match status" value="11"/>
</dbReference>
<feature type="region of interest" description="Disordered" evidence="11">
    <location>
        <begin position="1350"/>
        <end position="1405"/>
    </location>
</feature>
<dbReference type="SMART" id="SM00386">
    <property type="entry name" value="HAT"/>
    <property type="match status" value="6"/>
</dbReference>
<keyword evidence="4" id="KW-0597">Phosphoprotein</keyword>
<dbReference type="EMBL" id="LT598477">
    <property type="protein sequence ID" value="SCU92882.1"/>
    <property type="molecule type" value="Genomic_DNA"/>
</dbReference>
<evidence type="ECO:0000256" key="8">
    <source>
        <dbReference type="ARBA" id="ARBA00055575"/>
    </source>
</evidence>
<dbReference type="InterPro" id="IPR048059">
    <property type="entry name" value="Rrp5_S1_rpt_hs1_sc1"/>
</dbReference>
<dbReference type="InterPro" id="IPR003029">
    <property type="entry name" value="S1_domain"/>
</dbReference>
<comment type="function">
    <text evidence="8">Involved in the biogenesis of rRNA. Required for the formation of 18S and 5.8S rRNA.</text>
</comment>
<feature type="region of interest" description="Disordered" evidence="11">
    <location>
        <begin position="168"/>
        <end position="202"/>
    </location>
</feature>
<dbReference type="FunFam" id="2.40.50.140:FF:000196">
    <property type="entry name" value="rRNA biogenesis protein RRP5"/>
    <property type="match status" value="1"/>
</dbReference>
<feature type="domain" description="S1 motif" evidence="12">
    <location>
        <begin position="1090"/>
        <end position="1159"/>
    </location>
</feature>
<evidence type="ECO:0000313" key="14">
    <source>
        <dbReference type="Proteomes" id="UP000191144"/>
    </source>
</evidence>
<feature type="region of interest" description="Disordered" evidence="11">
    <location>
        <begin position="1"/>
        <end position="46"/>
    </location>
</feature>
<evidence type="ECO:0000256" key="4">
    <source>
        <dbReference type="ARBA" id="ARBA00022553"/>
    </source>
</evidence>
<dbReference type="GO" id="GO:0003723">
    <property type="term" value="F:RNA binding"/>
    <property type="evidence" value="ECO:0007669"/>
    <property type="project" value="TreeGrafter"/>
</dbReference>
<feature type="compositionally biased region" description="Acidic residues" evidence="11">
    <location>
        <begin position="168"/>
        <end position="189"/>
    </location>
</feature>
<dbReference type="GO" id="GO:0032040">
    <property type="term" value="C:small-subunit processome"/>
    <property type="evidence" value="ECO:0007669"/>
    <property type="project" value="TreeGrafter"/>
</dbReference>